<reference evidence="2" key="2">
    <citation type="submission" date="2015-01" db="EMBL/GenBank/DDBJ databases">
        <title>Evolutionary Origins and Diversification of the Mycorrhizal Mutualists.</title>
        <authorList>
            <consortium name="DOE Joint Genome Institute"/>
            <consortium name="Mycorrhizal Genomics Consortium"/>
            <person name="Kohler A."/>
            <person name="Kuo A."/>
            <person name="Nagy L.G."/>
            <person name="Floudas D."/>
            <person name="Copeland A."/>
            <person name="Barry K.W."/>
            <person name="Cichocki N."/>
            <person name="Veneault-Fourrey C."/>
            <person name="LaButti K."/>
            <person name="Lindquist E.A."/>
            <person name="Lipzen A."/>
            <person name="Lundell T."/>
            <person name="Morin E."/>
            <person name="Murat C."/>
            <person name="Riley R."/>
            <person name="Ohm R."/>
            <person name="Sun H."/>
            <person name="Tunlid A."/>
            <person name="Henrissat B."/>
            <person name="Grigoriev I.V."/>
            <person name="Hibbett D.S."/>
            <person name="Martin F."/>
        </authorList>
    </citation>
    <scope>NUCLEOTIDE SEQUENCE [LARGE SCALE GENOMIC DNA]</scope>
    <source>
        <strain evidence="2">Marx 270</strain>
    </source>
</reference>
<gene>
    <name evidence="1" type="ORF">M404DRAFT_1003610</name>
</gene>
<sequence length="52" mass="5988">MYRSCDNRFTWTVPVSARVTWFQTSLTQQIRVGVSLARKHVRAPGIAEGRRP</sequence>
<dbReference type="HOGENOM" id="CLU_3088241_0_0_1"/>
<dbReference type="Proteomes" id="UP000054217">
    <property type="component" value="Unassembled WGS sequence"/>
</dbReference>
<reference evidence="1 2" key="1">
    <citation type="submission" date="2014-04" db="EMBL/GenBank/DDBJ databases">
        <authorList>
            <consortium name="DOE Joint Genome Institute"/>
            <person name="Kuo A."/>
            <person name="Kohler A."/>
            <person name="Costa M.D."/>
            <person name="Nagy L.G."/>
            <person name="Floudas D."/>
            <person name="Copeland A."/>
            <person name="Barry K.W."/>
            <person name="Cichocki N."/>
            <person name="Veneault-Fourrey C."/>
            <person name="LaButti K."/>
            <person name="Lindquist E.A."/>
            <person name="Lipzen A."/>
            <person name="Lundell T."/>
            <person name="Morin E."/>
            <person name="Murat C."/>
            <person name="Sun H."/>
            <person name="Tunlid A."/>
            <person name="Henrissat B."/>
            <person name="Grigoriev I.V."/>
            <person name="Hibbett D.S."/>
            <person name="Martin F."/>
            <person name="Nordberg H.P."/>
            <person name="Cantor M.N."/>
            <person name="Hua S.X."/>
        </authorList>
    </citation>
    <scope>NUCLEOTIDE SEQUENCE [LARGE SCALE GENOMIC DNA]</scope>
    <source>
        <strain evidence="1 2">Marx 270</strain>
    </source>
</reference>
<keyword evidence="2" id="KW-1185">Reference proteome</keyword>
<evidence type="ECO:0000313" key="1">
    <source>
        <dbReference type="EMBL" id="KIO00620.1"/>
    </source>
</evidence>
<accession>A0A0C3NHX7</accession>
<proteinExistence type="predicted"/>
<evidence type="ECO:0000313" key="2">
    <source>
        <dbReference type="Proteomes" id="UP000054217"/>
    </source>
</evidence>
<dbReference type="EMBL" id="KN831994">
    <property type="protein sequence ID" value="KIO00620.1"/>
    <property type="molecule type" value="Genomic_DNA"/>
</dbReference>
<dbReference type="InParanoid" id="A0A0C3NHX7"/>
<dbReference type="AlphaFoldDB" id="A0A0C3NHX7"/>
<organism evidence="1 2">
    <name type="scientific">Pisolithus tinctorius Marx 270</name>
    <dbReference type="NCBI Taxonomy" id="870435"/>
    <lineage>
        <taxon>Eukaryota</taxon>
        <taxon>Fungi</taxon>
        <taxon>Dikarya</taxon>
        <taxon>Basidiomycota</taxon>
        <taxon>Agaricomycotina</taxon>
        <taxon>Agaricomycetes</taxon>
        <taxon>Agaricomycetidae</taxon>
        <taxon>Boletales</taxon>
        <taxon>Sclerodermatineae</taxon>
        <taxon>Pisolithaceae</taxon>
        <taxon>Pisolithus</taxon>
    </lineage>
</organism>
<name>A0A0C3NHX7_PISTI</name>
<protein>
    <submittedName>
        <fullName evidence="1">Uncharacterized protein</fullName>
    </submittedName>
</protein>